<protein>
    <recommendedName>
        <fullName evidence="7">6-methylsalicylate decarboxylase</fullName>
        <ecNumber evidence="7">4.1.1.52</ecNumber>
    </recommendedName>
</protein>
<evidence type="ECO:0000256" key="2">
    <source>
        <dbReference type="ARBA" id="ARBA00022723"/>
    </source>
</evidence>
<keyword evidence="2" id="KW-0479">Metal-binding</keyword>
<dbReference type="Proteomes" id="UP000076154">
    <property type="component" value="Unassembled WGS sequence"/>
</dbReference>
<dbReference type="Pfam" id="PF04909">
    <property type="entry name" value="Amidohydro_2"/>
    <property type="match status" value="1"/>
</dbReference>
<accession>A0A369JSI9</accession>
<comment type="catalytic activity">
    <reaction evidence="6">
        <text>6-methylsalicylate + H(+) = 3-methylphenol + CO2</text>
        <dbReference type="Rhea" id="RHEA:23112"/>
        <dbReference type="ChEBI" id="CHEBI:15378"/>
        <dbReference type="ChEBI" id="CHEBI:16526"/>
        <dbReference type="ChEBI" id="CHEBI:17231"/>
        <dbReference type="ChEBI" id="CHEBI:36658"/>
        <dbReference type="EC" id="4.1.1.52"/>
    </reaction>
    <physiologicalReaction direction="left-to-right" evidence="6">
        <dbReference type="Rhea" id="RHEA:23113"/>
    </physiologicalReaction>
</comment>
<evidence type="ECO:0000256" key="7">
    <source>
        <dbReference type="ARBA" id="ARBA00038889"/>
    </source>
</evidence>
<reference evidence="10" key="1">
    <citation type="submission" date="2018-04" db="EMBL/GenBank/DDBJ databases">
        <title>Whole genome sequencing of Hypsizygus marmoreus.</title>
        <authorList>
            <person name="Choi I.-G."/>
            <person name="Min B."/>
            <person name="Kim J.-G."/>
            <person name="Kim S."/>
            <person name="Oh Y.-L."/>
            <person name="Kong W.-S."/>
            <person name="Park H."/>
            <person name="Jeong J."/>
            <person name="Song E.-S."/>
        </authorList>
    </citation>
    <scope>NUCLEOTIDE SEQUENCE [LARGE SCALE GENOMIC DNA]</scope>
    <source>
        <strain evidence="10">51987-8</strain>
    </source>
</reference>
<dbReference type="PANTHER" id="PTHR21240">
    <property type="entry name" value="2-AMINO-3-CARBOXYLMUCONATE-6-SEMIALDEHYDE DECARBOXYLASE"/>
    <property type="match status" value="1"/>
</dbReference>
<dbReference type="GO" id="GO:0019748">
    <property type="term" value="P:secondary metabolic process"/>
    <property type="evidence" value="ECO:0007669"/>
    <property type="project" value="TreeGrafter"/>
</dbReference>
<dbReference type="PANTHER" id="PTHR21240:SF29">
    <property type="entry name" value="AMIDOHYDROLASE-RELATED DOMAIN-CONTAINING PROTEIN"/>
    <property type="match status" value="1"/>
</dbReference>
<dbReference type="STRING" id="39966.A0A369JSI9"/>
<dbReference type="GO" id="GO:0016787">
    <property type="term" value="F:hydrolase activity"/>
    <property type="evidence" value="ECO:0007669"/>
    <property type="project" value="InterPro"/>
</dbReference>
<dbReference type="InterPro" id="IPR032465">
    <property type="entry name" value="ACMSD"/>
</dbReference>
<dbReference type="InParanoid" id="A0A369JSI9"/>
<evidence type="ECO:0000259" key="9">
    <source>
        <dbReference type="Pfam" id="PF04909"/>
    </source>
</evidence>
<evidence type="ECO:0000256" key="3">
    <source>
        <dbReference type="ARBA" id="ARBA00022793"/>
    </source>
</evidence>
<dbReference type="OrthoDB" id="2832284at2759"/>
<dbReference type="GO" id="GO:0005829">
    <property type="term" value="C:cytosol"/>
    <property type="evidence" value="ECO:0007669"/>
    <property type="project" value="TreeGrafter"/>
</dbReference>
<keyword evidence="11" id="KW-1185">Reference proteome</keyword>
<sequence>MNAYRETPTRRIDVHHHFFPADLLKETSNQNIGWKTPAGTLPWSPNASLKAMDASGIDIAILSMPALYKGSVCEENRAMARQRNLHMSQIATDHPGRFGFFACLPFLDDIEGALEEMSYAFDVLHADGVSMSSSYGDGPAMTYVGDDRYDPIWAELHRRQAVVFLHGAQITSSTPIPHPLLCIPISEVPNETFKAAAHLVVTGRKRKYPDVKIILAHLGGTTPLLAPRVAVLSNHMGCTLTPEEIMEDFKDFYYETALSAYGASLTAMDEFVQLDHILFGTDFPAVSQGMADWFTRHIEEHYLNEPKKLSMVMSGNSSQSKAWH</sequence>
<dbReference type="InterPro" id="IPR006680">
    <property type="entry name" value="Amidohydro-rel"/>
</dbReference>
<evidence type="ECO:0000256" key="6">
    <source>
        <dbReference type="ARBA" id="ARBA00036832"/>
    </source>
</evidence>
<proteinExistence type="inferred from homology"/>
<dbReference type="EC" id="4.1.1.52" evidence="7"/>
<evidence type="ECO:0000313" key="11">
    <source>
        <dbReference type="Proteomes" id="UP000076154"/>
    </source>
</evidence>
<comment type="caution">
    <text evidence="10">The sequence shown here is derived from an EMBL/GenBank/DDBJ whole genome shotgun (WGS) entry which is preliminary data.</text>
</comment>
<dbReference type="Gene3D" id="3.20.20.140">
    <property type="entry name" value="Metal-dependent hydrolases"/>
    <property type="match status" value="1"/>
</dbReference>
<gene>
    <name evidence="10" type="primary">yanB</name>
    <name evidence="10" type="ORF">Hypma_010102</name>
</gene>
<evidence type="ECO:0000256" key="5">
    <source>
        <dbReference type="ARBA" id="ARBA00023239"/>
    </source>
</evidence>
<evidence type="ECO:0000256" key="4">
    <source>
        <dbReference type="ARBA" id="ARBA00022833"/>
    </source>
</evidence>
<evidence type="ECO:0000313" key="10">
    <source>
        <dbReference type="EMBL" id="RDB22663.1"/>
    </source>
</evidence>
<dbReference type="AlphaFoldDB" id="A0A369JSI9"/>
<feature type="domain" description="Amidohydrolase-related" evidence="9">
    <location>
        <begin position="12"/>
        <end position="289"/>
    </location>
</feature>
<organism evidence="10 11">
    <name type="scientific">Hypsizygus marmoreus</name>
    <name type="common">White beech mushroom</name>
    <name type="synonym">Agaricus marmoreus</name>
    <dbReference type="NCBI Taxonomy" id="39966"/>
    <lineage>
        <taxon>Eukaryota</taxon>
        <taxon>Fungi</taxon>
        <taxon>Dikarya</taxon>
        <taxon>Basidiomycota</taxon>
        <taxon>Agaricomycotina</taxon>
        <taxon>Agaricomycetes</taxon>
        <taxon>Agaricomycetidae</taxon>
        <taxon>Agaricales</taxon>
        <taxon>Tricholomatineae</taxon>
        <taxon>Lyophyllaceae</taxon>
        <taxon>Hypsizygus</taxon>
    </lineage>
</organism>
<keyword evidence="3 8" id="KW-0210">Decarboxylase</keyword>
<dbReference type="SUPFAM" id="SSF51556">
    <property type="entry name" value="Metallo-dependent hydrolases"/>
    <property type="match status" value="1"/>
</dbReference>
<dbReference type="GO" id="GO:0046872">
    <property type="term" value="F:metal ion binding"/>
    <property type="evidence" value="ECO:0007669"/>
    <property type="project" value="UniProtKB-KW"/>
</dbReference>
<name>A0A369JSI9_HYPMA</name>
<dbReference type="EMBL" id="LUEZ02000049">
    <property type="protein sequence ID" value="RDB22663.1"/>
    <property type="molecule type" value="Genomic_DNA"/>
</dbReference>
<evidence type="ECO:0000256" key="1">
    <source>
        <dbReference type="ARBA" id="ARBA00005871"/>
    </source>
</evidence>
<keyword evidence="5 8" id="KW-0456">Lyase</keyword>
<dbReference type="GO" id="GO:0047596">
    <property type="term" value="F:6-methylsalicylate decarboxylase activity"/>
    <property type="evidence" value="ECO:0007669"/>
    <property type="project" value="UniProtKB-EC"/>
</dbReference>
<dbReference type="InterPro" id="IPR032466">
    <property type="entry name" value="Metal_Hydrolase"/>
</dbReference>
<evidence type="ECO:0000256" key="8">
    <source>
        <dbReference type="RuleBase" id="RU366045"/>
    </source>
</evidence>
<keyword evidence="4" id="KW-0862">Zinc</keyword>
<comment type="similarity">
    <text evidence="1">Belongs to the metallo-dependent hydrolases superfamily. ACMSD family.</text>
</comment>